<evidence type="ECO:0000256" key="1">
    <source>
        <dbReference type="SAM" id="MobiDB-lite"/>
    </source>
</evidence>
<dbReference type="EMBL" id="JASWJB010000255">
    <property type="protein sequence ID" value="KAK2592635.1"/>
    <property type="molecule type" value="Genomic_DNA"/>
</dbReference>
<proteinExistence type="predicted"/>
<reference evidence="2" key="1">
    <citation type="submission" date="2023-06" db="EMBL/GenBank/DDBJ databases">
        <title>Conoideocrella luteorostrata (Hypocreales: Clavicipitaceae), a potential biocontrol fungus for elongate hemlock scale in United States Christmas tree production areas.</title>
        <authorList>
            <person name="Barrett H."/>
            <person name="Lovett B."/>
            <person name="Macias A.M."/>
            <person name="Stajich J.E."/>
            <person name="Kasson M.T."/>
        </authorList>
    </citation>
    <scope>NUCLEOTIDE SEQUENCE</scope>
    <source>
        <strain evidence="2">ARSEF 14590</strain>
    </source>
</reference>
<feature type="region of interest" description="Disordered" evidence="1">
    <location>
        <begin position="24"/>
        <end position="46"/>
    </location>
</feature>
<keyword evidence="3" id="KW-1185">Reference proteome</keyword>
<feature type="compositionally biased region" description="Basic and acidic residues" evidence="1">
    <location>
        <begin position="186"/>
        <end position="205"/>
    </location>
</feature>
<dbReference type="AlphaFoldDB" id="A0AAJ0FXL1"/>
<evidence type="ECO:0000313" key="3">
    <source>
        <dbReference type="Proteomes" id="UP001251528"/>
    </source>
</evidence>
<protein>
    <submittedName>
        <fullName evidence="2">Uncharacterized protein</fullName>
    </submittedName>
</protein>
<feature type="region of interest" description="Disordered" evidence="1">
    <location>
        <begin position="161"/>
        <end position="205"/>
    </location>
</feature>
<dbReference type="Proteomes" id="UP001251528">
    <property type="component" value="Unassembled WGS sequence"/>
</dbReference>
<feature type="compositionally biased region" description="Polar residues" evidence="1">
    <location>
        <begin position="163"/>
        <end position="184"/>
    </location>
</feature>
<sequence length="379" mass="42351">MKFTQALAVASAASVGIAAPITEHREQHRKQEPAAGPMGSTVSAPLPPSSAATSITFLTDEVVFSSPKYLPKGNDSYTTKSANVSSGHGKLEARDANFASPWTSSKSRFFNQTETRLTMKDKHWYLSGMSGYGNFVRLNVSGLPFITHGHPERHDLHARDAMKSSNKSTKSYPEQRPNASNVSSVAHEHPGHHDLETPGDKEASGKSAKDFWAEYFNPILRVKESIRYSNERHGKHDNHGNHSKRDIPVTRPFIPEHRLPTHTRDRPIHFLEARGSNITVMKHPELINEVFDAPGKFISPAELQKAYSNLISGAHYSPLPSFRPRYTEEGLPLFNHTITVQCILNNRWERPLCSYADYDRDSNKTEKGIFSIPLVLPPV</sequence>
<comment type="caution">
    <text evidence="2">The sequence shown here is derived from an EMBL/GenBank/DDBJ whole genome shotgun (WGS) entry which is preliminary data.</text>
</comment>
<evidence type="ECO:0000313" key="2">
    <source>
        <dbReference type="EMBL" id="KAK2592635.1"/>
    </source>
</evidence>
<gene>
    <name evidence="2" type="ORF">QQS21_009662</name>
</gene>
<organism evidence="2 3">
    <name type="scientific">Conoideocrella luteorostrata</name>
    <dbReference type="NCBI Taxonomy" id="1105319"/>
    <lineage>
        <taxon>Eukaryota</taxon>
        <taxon>Fungi</taxon>
        <taxon>Dikarya</taxon>
        <taxon>Ascomycota</taxon>
        <taxon>Pezizomycotina</taxon>
        <taxon>Sordariomycetes</taxon>
        <taxon>Hypocreomycetidae</taxon>
        <taxon>Hypocreales</taxon>
        <taxon>Clavicipitaceae</taxon>
        <taxon>Conoideocrella</taxon>
    </lineage>
</organism>
<accession>A0AAJ0FXL1</accession>
<name>A0AAJ0FXL1_9HYPO</name>